<dbReference type="Pfam" id="PF00400">
    <property type="entry name" value="WD40"/>
    <property type="match status" value="2"/>
</dbReference>
<accession>A0AAV2KJL1</accession>
<evidence type="ECO:0000313" key="13">
    <source>
        <dbReference type="EMBL" id="CAL1589120.1"/>
    </source>
</evidence>
<dbReference type="GO" id="GO:0034388">
    <property type="term" value="C:Pwp2p-containing subcomplex of 90S preribosome"/>
    <property type="evidence" value="ECO:0007669"/>
    <property type="project" value="TreeGrafter"/>
</dbReference>
<dbReference type="EMBL" id="OZ035840">
    <property type="protein sequence ID" value="CAL1589120.1"/>
    <property type="molecule type" value="Genomic_DNA"/>
</dbReference>
<gene>
    <name evidence="13" type="ORF">KC01_LOCUS18789</name>
</gene>
<evidence type="ECO:0000313" key="14">
    <source>
        <dbReference type="Proteomes" id="UP001497482"/>
    </source>
</evidence>
<dbReference type="InterPro" id="IPR015943">
    <property type="entry name" value="WD40/YVTN_repeat-like_dom_sf"/>
</dbReference>
<dbReference type="InterPro" id="IPR045161">
    <property type="entry name" value="Utp18"/>
</dbReference>
<evidence type="ECO:0000256" key="7">
    <source>
        <dbReference type="ARBA" id="ARBA00025767"/>
    </source>
</evidence>
<dbReference type="FunFam" id="2.130.10.10:FF:000121">
    <property type="entry name" value="U3 small nucleolar RNA-associated protein 18 homolog"/>
    <property type="match status" value="1"/>
</dbReference>
<dbReference type="SUPFAM" id="SSF50978">
    <property type="entry name" value="WD40 repeat-like"/>
    <property type="match status" value="1"/>
</dbReference>
<feature type="region of interest" description="Disordered" evidence="12">
    <location>
        <begin position="71"/>
        <end position="104"/>
    </location>
</feature>
<feature type="compositionally biased region" description="Acidic residues" evidence="12">
    <location>
        <begin position="176"/>
        <end position="185"/>
    </location>
</feature>
<proteinExistence type="inferred from homology"/>
<evidence type="ECO:0000256" key="8">
    <source>
        <dbReference type="ARBA" id="ARBA00058527"/>
    </source>
</evidence>
<feature type="compositionally biased region" description="Polar residues" evidence="12">
    <location>
        <begin position="189"/>
        <end position="198"/>
    </location>
</feature>
<keyword evidence="5" id="KW-0677">Repeat</keyword>
<evidence type="ECO:0000256" key="9">
    <source>
        <dbReference type="ARBA" id="ARBA00074442"/>
    </source>
</evidence>
<dbReference type="GO" id="GO:0006364">
    <property type="term" value="P:rRNA processing"/>
    <property type="evidence" value="ECO:0007669"/>
    <property type="project" value="UniProtKB-KW"/>
</dbReference>
<evidence type="ECO:0000256" key="2">
    <source>
        <dbReference type="ARBA" id="ARBA00022552"/>
    </source>
</evidence>
<keyword evidence="4 11" id="KW-0853">WD repeat</keyword>
<evidence type="ECO:0000256" key="5">
    <source>
        <dbReference type="ARBA" id="ARBA00022737"/>
    </source>
</evidence>
<dbReference type="AlphaFoldDB" id="A0AAV2KJL1"/>
<comment type="similarity">
    <text evidence="7">Belongs to the WD repeat UTP18 family.</text>
</comment>
<keyword evidence="6" id="KW-0539">Nucleus</keyword>
<evidence type="ECO:0000256" key="12">
    <source>
        <dbReference type="SAM" id="MobiDB-lite"/>
    </source>
</evidence>
<evidence type="ECO:0000256" key="4">
    <source>
        <dbReference type="ARBA" id="ARBA00022574"/>
    </source>
</evidence>
<feature type="compositionally biased region" description="Basic and acidic residues" evidence="12">
    <location>
        <begin position="71"/>
        <end position="83"/>
    </location>
</feature>
<keyword evidence="14" id="KW-1185">Reference proteome</keyword>
<comment type="subcellular location">
    <subcellularLocation>
        <location evidence="1">Nucleus</location>
        <location evidence="1">Nucleolus</location>
    </subcellularLocation>
</comment>
<reference evidence="13 14" key="1">
    <citation type="submission" date="2024-04" db="EMBL/GenBank/DDBJ databases">
        <authorList>
            <person name="Waldvogel A.-M."/>
            <person name="Schoenle A."/>
        </authorList>
    </citation>
    <scope>NUCLEOTIDE SEQUENCE [LARGE SCALE GENOMIC DNA]</scope>
</reference>
<sequence length="522" mass="58060">MEADFITLPAAPQSPQPPQPQRKRPRSRCSPGPGKELLKRTQHAERVAVLGEEDASVKLLEELVFGETREERLDPEAVLRLDDSSEAEDDEVETRAEQEEVVPIKQPAWIDPDDITEEQVDVTHRFRKDFVKGGEKSLSKSGLQQRMRDRFQRAMGGTPAWAQIDPKQTQKKKQEEESDSDEDEDLTRRTGTFTRTSESLPKGILKMKKCLNANAARPSSDSLTSVQFHPNAQVVMTTGIDQSLSLFQVDGETNPLIQSVFLERFPVCRARFSADGLTVMATSFRNKLFYLYHMMEGKVTPVSTVRGLNEARVKEFCVCPVGDAVVLSGTRGYLHLLSLKTNEVVRSLKLNGDVSSVCVSPTGDRVYCSSEEGEVYLWDLRSARCLSRFTDNGCVKSTSIAVSPNGQYLACGSQSGVVNMYSLDSSSEPTLLKSVMNLVTAATCLSFNPSSELLFLGSRAEDEASRMLHVPSLTVFSNFPVSRRKICHKVQDAAFSPHSGFFCLATNKGHAPLYRLLHYKDF</sequence>
<feature type="region of interest" description="Disordered" evidence="12">
    <location>
        <begin position="155"/>
        <end position="198"/>
    </location>
</feature>
<evidence type="ECO:0000256" key="6">
    <source>
        <dbReference type="ARBA" id="ARBA00023242"/>
    </source>
</evidence>
<name>A0AAV2KJL1_KNICA</name>
<organism evidence="13 14">
    <name type="scientific">Knipowitschia caucasica</name>
    <name type="common">Caucasian dwarf goby</name>
    <name type="synonym">Pomatoschistus caucasicus</name>
    <dbReference type="NCBI Taxonomy" id="637954"/>
    <lineage>
        <taxon>Eukaryota</taxon>
        <taxon>Metazoa</taxon>
        <taxon>Chordata</taxon>
        <taxon>Craniata</taxon>
        <taxon>Vertebrata</taxon>
        <taxon>Euteleostomi</taxon>
        <taxon>Actinopterygii</taxon>
        <taxon>Neopterygii</taxon>
        <taxon>Teleostei</taxon>
        <taxon>Neoteleostei</taxon>
        <taxon>Acanthomorphata</taxon>
        <taxon>Gobiaria</taxon>
        <taxon>Gobiiformes</taxon>
        <taxon>Gobioidei</taxon>
        <taxon>Gobiidae</taxon>
        <taxon>Gobiinae</taxon>
        <taxon>Knipowitschia</taxon>
    </lineage>
</organism>
<evidence type="ECO:0000256" key="11">
    <source>
        <dbReference type="PROSITE-ProRule" id="PRU00221"/>
    </source>
</evidence>
<dbReference type="PROSITE" id="PS50082">
    <property type="entry name" value="WD_REPEATS_2"/>
    <property type="match status" value="1"/>
</dbReference>
<comment type="function">
    <text evidence="8">Part of the small subunit (SSU) processome, first precursor of the small eukaryotic ribosomal subunit. During the assembly of the SSU processome in the nucleolus, many ribosome biogenesis factors, an RNA chaperone and ribosomal proteins associate with the nascent pre-rRNA and work in concert to generate RNA folding, modifications, rearrangements and cleavage as well as targeted degradation of pre-ribosomal RNA by the RNA exosome. Involved in nucleolar processing of pre-18S ribosomal RNA.</text>
</comment>
<dbReference type="Proteomes" id="UP001497482">
    <property type="component" value="Chromosome 18"/>
</dbReference>
<evidence type="ECO:0000256" key="3">
    <source>
        <dbReference type="ARBA" id="ARBA00022553"/>
    </source>
</evidence>
<dbReference type="PANTHER" id="PTHR18359:SF0">
    <property type="entry name" value="U3 SMALL NUCLEOLAR RNA-ASSOCIATED PROTEIN 18 HOMOLOG"/>
    <property type="match status" value="1"/>
</dbReference>
<dbReference type="InterPro" id="IPR001680">
    <property type="entry name" value="WD40_rpt"/>
</dbReference>
<dbReference type="SMART" id="SM00320">
    <property type="entry name" value="WD40"/>
    <property type="match status" value="4"/>
</dbReference>
<feature type="repeat" description="WD" evidence="11">
    <location>
        <begin position="354"/>
        <end position="388"/>
    </location>
</feature>
<evidence type="ECO:0000256" key="1">
    <source>
        <dbReference type="ARBA" id="ARBA00004604"/>
    </source>
</evidence>
<protein>
    <recommendedName>
        <fullName evidence="9">U3 small nucleolar RNA-associated protein 18 homolog</fullName>
    </recommendedName>
    <alternativeName>
        <fullName evidence="10">WD repeat-containing protein 50</fullName>
    </alternativeName>
</protein>
<keyword evidence="3" id="KW-0597">Phosphoprotein</keyword>
<dbReference type="GO" id="GO:0032040">
    <property type="term" value="C:small-subunit processome"/>
    <property type="evidence" value="ECO:0007669"/>
    <property type="project" value="TreeGrafter"/>
</dbReference>
<evidence type="ECO:0000256" key="10">
    <source>
        <dbReference type="ARBA" id="ARBA00075773"/>
    </source>
</evidence>
<feature type="region of interest" description="Disordered" evidence="12">
    <location>
        <begin position="1"/>
        <end position="42"/>
    </location>
</feature>
<keyword evidence="2" id="KW-0698">rRNA processing</keyword>
<dbReference type="Gene3D" id="2.130.10.10">
    <property type="entry name" value="YVTN repeat-like/Quinoprotein amine dehydrogenase"/>
    <property type="match status" value="1"/>
</dbReference>
<dbReference type="PANTHER" id="PTHR18359">
    <property type="entry name" value="WD-REPEAT PROTEIN-RELATED"/>
    <property type="match status" value="1"/>
</dbReference>
<dbReference type="InterPro" id="IPR036322">
    <property type="entry name" value="WD40_repeat_dom_sf"/>
</dbReference>